<dbReference type="CDD" id="cd16343">
    <property type="entry name" value="LMWPTP"/>
    <property type="match status" value="1"/>
</dbReference>
<dbReference type="PANTHER" id="PTHR11717:SF7">
    <property type="entry name" value="LOW MOLECULAR WEIGHT PHOSPHOTYROSINE PROTEIN PHOSPHATASE"/>
    <property type="match status" value="1"/>
</dbReference>
<evidence type="ECO:0000256" key="4">
    <source>
        <dbReference type="ARBA" id="ARBA00022912"/>
    </source>
</evidence>
<evidence type="ECO:0000259" key="7">
    <source>
        <dbReference type="SMART" id="SM00226"/>
    </source>
</evidence>
<protein>
    <recommendedName>
        <fullName evidence="2">protein-tyrosine-phosphatase</fullName>
        <ecNumber evidence="2">3.1.3.48</ecNumber>
    </recommendedName>
</protein>
<keyword evidence="9" id="KW-1185">Reference proteome</keyword>
<evidence type="ECO:0000256" key="3">
    <source>
        <dbReference type="ARBA" id="ARBA00022801"/>
    </source>
</evidence>
<evidence type="ECO:0000256" key="6">
    <source>
        <dbReference type="PIRSR" id="PIRSR617867-1"/>
    </source>
</evidence>
<dbReference type="PANTHER" id="PTHR11717">
    <property type="entry name" value="LOW MOLECULAR WEIGHT PROTEIN TYROSINE PHOSPHATASE"/>
    <property type="match status" value="1"/>
</dbReference>
<dbReference type="InterPro" id="IPR036196">
    <property type="entry name" value="Ptyr_pPase_sf"/>
</dbReference>
<evidence type="ECO:0000256" key="2">
    <source>
        <dbReference type="ARBA" id="ARBA00013064"/>
    </source>
</evidence>
<accession>A0A2Y9BG86</accession>
<proteinExistence type="inferred from homology"/>
<feature type="domain" description="Phosphotyrosine protein phosphatase I" evidence="7">
    <location>
        <begin position="8"/>
        <end position="153"/>
    </location>
</feature>
<feature type="active site" description="Proton donor" evidence="6">
    <location>
        <position position="129"/>
    </location>
</feature>
<comment type="similarity">
    <text evidence="1">Belongs to the low molecular weight phosphotyrosine protein phosphatase family.</text>
</comment>
<feature type="active site" evidence="6">
    <location>
        <position position="20"/>
    </location>
</feature>
<reference evidence="8 9" key="1">
    <citation type="submission" date="2018-05" db="EMBL/GenBank/DDBJ databases">
        <title>The Hungate 1000. A catalogue of reference genomes from the rumen microbiome.</title>
        <authorList>
            <person name="Kelly W."/>
        </authorList>
    </citation>
    <scope>NUCLEOTIDE SEQUENCE [LARGE SCALE GENOMIC DNA]</scope>
    <source>
        <strain evidence="8 9">NLAE-zl-C242</strain>
    </source>
</reference>
<evidence type="ECO:0000256" key="5">
    <source>
        <dbReference type="ARBA" id="ARBA00051722"/>
    </source>
</evidence>
<gene>
    <name evidence="8" type="ORF">A8806_102243</name>
</gene>
<feature type="active site" description="Nucleophile" evidence="6">
    <location>
        <position position="14"/>
    </location>
</feature>
<organism evidence="8 9">
    <name type="scientific">Faecalicatena orotica</name>
    <dbReference type="NCBI Taxonomy" id="1544"/>
    <lineage>
        <taxon>Bacteria</taxon>
        <taxon>Bacillati</taxon>
        <taxon>Bacillota</taxon>
        <taxon>Clostridia</taxon>
        <taxon>Lachnospirales</taxon>
        <taxon>Lachnospiraceae</taxon>
        <taxon>Faecalicatena</taxon>
    </lineage>
</organism>
<dbReference type="InterPro" id="IPR023485">
    <property type="entry name" value="Ptyr_pPase"/>
</dbReference>
<dbReference type="InterPro" id="IPR050438">
    <property type="entry name" value="LMW_PTPase"/>
</dbReference>
<dbReference type="AlphaFoldDB" id="A0A2Y9BG86"/>
<keyword evidence="4" id="KW-0904">Protein phosphatase</keyword>
<dbReference type="Proteomes" id="UP000245845">
    <property type="component" value="Unassembled WGS sequence"/>
</dbReference>
<comment type="catalytic activity">
    <reaction evidence="5">
        <text>O-phospho-L-tyrosyl-[protein] + H2O = L-tyrosyl-[protein] + phosphate</text>
        <dbReference type="Rhea" id="RHEA:10684"/>
        <dbReference type="Rhea" id="RHEA-COMP:10136"/>
        <dbReference type="Rhea" id="RHEA-COMP:20101"/>
        <dbReference type="ChEBI" id="CHEBI:15377"/>
        <dbReference type="ChEBI" id="CHEBI:43474"/>
        <dbReference type="ChEBI" id="CHEBI:46858"/>
        <dbReference type="ChEBI" id="CHEBI:61978"/>
        <dbReference type="EC" id="3.1.3.48"/>
    </reaction>
</comment>
<dbReference type="InterPro" id="IPR017867">
    <property type="entry name" value="Tyr_phospatase_low_mol_wt"/>
</dbReference>
<evidence type="ECO:0000313" key="8">
    <source>
        <dbReference type="EMBL" id="PWJ31387.1"/>
    </source>
</evidence>
<dbReference type="GO" id="GO:0004725">
    <property type="term" value="F:protein tyrosine phosphatase activity"/>
    <property type="evidence" value="ECO:0007669"/>
    <property type="project" value="UniProtKB-EC"/>
</dbReference>
<dbReference type="SMART" id="SM00226">
    <property type="entry name" value="LMWPc"/>
    <property type="match status" value="1"/>
</dbReference>
<dbReference type="EC" id="3.1.3.48" evidence="2"/>
<dbReference type="Gene3D" id="3.40.50.2300">
    <property type="match status" value="1"/>
</dbReference>
<sequence>MKGYKNMIKILFICHGNICRSPMAEFVFRDMVQKQGMADLFSIASAATSREEIGNPVHYGTVQKLKEVGISTSGKYAVQMKKQDYHTYDYIIGMEYPNIRNILRIIGDDPEHKVHKLLDFSDNPRDIADPWYTGNFDRTYKDVVEGCEGLLRYILEHDRLS</sequence>
<dbReference type="Pfam" id="PF01451">
    <property type="entry name" value="LMWPc"/>
    <property type="match status" value="1"/>
</dbReference>
<dbReference type="SUPFAM" id="SSF52788">
    <property type="entry name" value="Phosphotyrosine protein phosphatases I"/>
    <property type="match status" value="1"/>
</dbReference>
<dbReference type="PRINTS" id="PR00719">
    <property type="entry name" value="LMWPTPASE"/>
</dbReference>
<evidence type="ECO:0000256" key="1">
    <source>
        <dbReference type="ARBA" id="ARBA00011063"/>
    </source>
</evidence>
<keyword evidence="3" id="KW-0378">Hydrolase</keyword>
<dbReference type="EMBL" id="QGDL01000002">
    <property type="protein sequence ID" value="PWJ31387.1"/>
    <property type="molecule type" value="Genomic_DNA"/>
</dbReference>
<name>A0A2Y9BG86_9FIRM</name>
<evidence type="ECO:0000313" key="9">
    <source>
        <dbReference type="Proteomes" id="UP000245845"/>
    </source>
</evidence>
<comment type="caution">
    <text evidence="8">The sequence shown here is derived from an EMBL/GenBank/DDBJ whole genome shotgun (WGS) entry which is preliminary data.</text>
</comment>